<feature type="domain" description="Response regulatory" evidence="4">
    <location>
        <begin position="8"/>
        <end position="120"/>
    </location>
</feature>
<dbReference type="PROSITE" id="PS50043">
    <property type="entry name" value="HTH_LUXR_2"/>
    <property type="match status" value="1"/>
</dbReference>
<dbReference type="Proteomes" id="UP001595645">
    <property type="component" value="Unassembled WGS sequence"/>
</dbReference>
<keyword evidence="6" id="KW-1185">Reference proteome</keyword>
<dbReference type="CDD" id="cd06170">
    <property type="entry name" value="LuxR_C_like"/>
    <property type="match status" value="1"/>
</dbReference>
<proteinExistence type="predicted"/>
<evidence type="ECO:0000256" key="2">
    <source>
        <dbReference type="PROSITE-ProRule" id="PRU00169"/>
    </source>
</evidence>
<dbReference type="InterPro" id="IPR039420">
    <property type="entry name" value="WalR-like"/>
</dbReference>
<dbReference type="RefSeq" id="WP_378241099.1">
    <property type="nucleotide sequence ID" value="NZ_JBHRWK010000035.1"/>
</dbReference>
<dbReference type="PROSITE" id="PS00622">
    <property type="entry name" value="HTH_LUXR_1"/>
    <property type="match status" value="1"/>
</dbReference>
<protein>
    <submittedName>
        <fullName evidence="5">LuxR C-terminal-related transcriptional regulator</fullName>
    </submittedName>
</protein>
<reference evidence="6" key="1">
    <citation type="journal article" date="2019" name="Int. J. Syst. Evol. Microbiol.">
        <title>The Global Catalogue of Microorganisms (GCM) 10K type strain sequencing project: providing services to taxonomists for standard genome sequencing and annotation.</title>
        <authorList>
            <consortium name="The Broad Institute Genomics Platform"/>
            <consortium name="The Broad Institute Genome Sequencing Center for Infectious Disease"/>
            <person name="Wu L."/>
            <person name="Ma J."/>
        </authorList>
    </citation>
    <scope>NUCLEOTIDE SEQUENCE [LARGE SCALE GENOMIC DNA]</scope>
    <source>
        <strain evidence="6">CGMCC 4.7676</strain>
    </source>
</reference>
<dbReference type="InterPro" id="IPR001789">
    <property type="entry name" value="Sig_transdc_resp-reg_receiver"/>
</dbReference>
<evidence type="ECO:0000256" key="1">
    <source>
        <dbReference type="ARBA" id="ARBA00023125"/>
    </source>
</evidence>
<organism evidence="5 6">
    <name type="scientific">Amycolatopsis speibonae</name>
    <dbReference type="NCBI Taxonomy" id="1450224"/>
    <lineage>
        <taxon>Bacteria</taxon>
        <taxon>Bacillati</taxon>
        <taxon>Actinomycetota</taxon>
        <taxon>Actinomycetes</taxon>
        <taxon>Pseudonocardiales</taxon>
        <taxon>Pseudonocardiaceae</taxon>
        <taxon>Amycolatopsis</taxon>
    </lineage>
</organism>
<evidence type="ECO:0000259" key="3">
    <source>
        <dbReference type="PROSITE" id="PS50043"/>
    </source>
</evidence>
<dbReference type="SMART" id="SM00421">
    <property type="entry name" value="HTH_LUXR"/>
    <property type="match status" value="1"/>
</dbReference>
<evidence type="ECO:0000259" key="4">
    <source>
        <dbReference type="PROSITE" id="PS50110"/>
    </source>
</evidence>
<feature type="domain" description="HTH luxR-type" evidence="3">
    <location>
        <begin position="145"/>
        <end position="210"/>
    </location>
</feature>
<dbReference type="InterPro" id="IPR016032">
    <property type="entry name" value="Sig_transdc_resp-reg_C-effctor"/>
</dbReference>
<dbReference type="PRINTS" id="PR00038">
    <property type="entry name" value="HTHLUXR"/>
</dbReference>
<name>A0ABV7P275_9PSEU</name>
<comment type="caution">
    <text evidence="5">The sequence shown here is derived from an EMBL/GenBank/DDBJ whole genome shotgun (WGS) entry which is preliminary data.</text>
</comment>
<dbReference type="PANTHER" id="PTHR43214">
    <property type="entry name" value="TWO-COMPONENT RESPONSE REGULATOR"/>
    <property type="match status" value="1"/>
</dbReference>
<feature type="modified residue" description="4-aspartylphosphate" evidence="2">
    <location>
        <position position="59"/>
    </location>
</feature>
<keyword evidence="2" id="KW-0597">Phosphoprotein</keyword>
<accession>A0ABV7P275</accession>
<evidence type="ECO:0000313" key="5">
    <source>
        <dbReference type="EMBL" id="MFC3452313.1"/>
    </source>
</evidence>
<dbReference type="SUPFAM" id="SSF46894">
    <property type="entry name" value="C-terminal effector domain of the bipartite response regulators"/>
    <property type="match status" value="1"/>
</dbReference>
<evidence type="ECO:0000313" key="6">
    <source>
        <dbReference type="Proteomes" id="UP001595645"/>
    </source>
</evidence>
<gene>
    <name evidence="5" type="ORF">ACFOSH_22995</name>
</gene>
<dbReference type="PANTHER" id="PTHR43214:SF43">
    <property type="entry name" value="TWO-COMPONENT RESPONSE REGULATOR"/>
    <property type="match status" value="1"/>
</dbReference>
<dbReference type="EMBL" id="JBHRWK010000035">
    <property type="protein sequence ID" value="MFC3452313.1"/>
    <property type="molecule type" value="Genomic_DNA"/>
</dbReference>
<sequence length="223" mass="24017">MNDNSSVRVVLAFQDRESFRWLGEIVENDPRLETMGEVSNPENLLSFVRAHRVDAVLLDAGLTGSPAELLAGLEPCAVLAVVGERFSSAGLVELAEAGVRGVVRPFDGPEDVVAAVRTVIAGGYWVPPTLGGGLLASLIGVVDGVGRLPDKVTTREFDVLNLIAKGFSNEEIAKNLFITTNTVKYHVRNLFVKFSAHDRAHLVALSGRTVRNYPNGWGRRVAG</sequence>
<dbReference type="Pfam" id="PF00196">
    <property type="entry name" value="GerE"/>
    <property type="match status" value="1"/>
</dbReference>
<dbReference type="Gene3D" id="3.40.50.2300">
    <property type="match status" value="1"/>
</dbReference>
<dbReference type="InterPro" id="IPR000792">
    <property type="entry name" value="Tscrpt_reg_LuxR_C"/>
</dbReference>
<dbReference type="PROSITE" id="PS50110">
    <property type="entry name" value="RESPONSE_REGULATORY"/>
    <property type="match status" value="1"/>
</dbReference>
<keyword evidence="1" id="KW-0238">DNA-binding</keyword>